<keyword evidence="7" id="KW-1185">Reference proteome</keyword>
<dbReference type="GO" id="GO:0016852">
    <property type="term" value="F:sirohydrochlorin cobaltochelatase activity"/>
    <property type="evidence" value="ECO:0007669"/>
    <property type="project" value="UniProtKB-UniRule"/>
</dbReference>
<evidence type="ECO:0000256" key="3">
    <source>
        <dbReference type="ARBA" id="ARBA00023239"/>
    </source>
</evidence>
<dbReference type="Gene3D" id="3.40.50.1400">
    <property type="match status" value="1"/>
</dbReference>
<feature type="active site" description="Proton acceptor" evidence="5">
    <location>
        <position position="9"/>
    </location>
</feature>
<dbReference type="PANTHER" id="PTHR33542:SF3">
    <property type="entry name" value="SIROHYDROCHLORIN FERROCHELATASE, CHLOROPLASTIC"/>
    <property type="match status" value="1"/>
</dbReference>
<dbReference type="Pfam" id="PF01903">
    <property type="entry name" value="CbiX"/>
    <property type="match status" value="1"/>
</dbReference>
<dbReference type="GO" id="GO:0050897">
    <property type="term" value="F:cobalt ion binding"/>
    <property type="evidence" value="ECO:0007669"/>
    <property type="project" value="UniProtKB-UniRule"/>
</dbReference>
<dbReference type="CDD" id="cd03416">
    <property type="entry name" value="CbiX_SirB_N"/>
    <property type="match status" value="1"/>
</dbReference>
<evidence type="ECO:0000313" key="7">
    <source>
        <dbReference type="Proteomes" id="UP001319921"/>
    </source>
</evidence>
<name>A0AAQ4CP70_9CREN</name>
<dbReference type="SUPFAM" id="SSF53800">
    <property type="entry name" value="Chelatase"/>
    <property type="match status" value="1"/>
</dbReference>
<dbReference type="PANTHER" id="PTHR33542">
    <property type="entry name" value="SIROHYDROCHLORIN FERROCHELATASE, CHLOROPLASTIC"/>
    <property type="match status" value="1"/>
</dbReference>
<gene>
    <name evidence="5" type="primary">cbiX</name>
    <name evidence="6" type="ORF">SACC_06180</name>
</gene>
<evidence type="ECO:0000256" key="2">
    <source>
        <dbReference type="ARBA" id="ARBA00022723"/>
    </source>
</evidence>
<dbReference type="InterPro" id="IPR002762">
    <property type="entry name" value="CbiX-like"/>
</dbReference>
<sequence>MLGILLVLHGSKVPEWKDVGIKYAEYLSKYFDLVEFGFLEFNTPTIQEALNKLIDKGADMIIVVPLLFAIGTHFKRDIPKLLGVTNNNKIISKNKEITIVIAEPLGFDEKIGEVLIKRINEAYSKNL</sequence>
<comment type="function">
    <text evidence="5">Catalyzes the insertion of Co(2+) into sirohydrochlorin as part of the anaerobic pathway to cobalamin biosynthesis.</text>
</comment>
<dbReference type="HAMAP" id="MF_00785">
    <property type="entry name" value="CbiX"/>
    <property type="match status" value="1"/>
</dbReference>
<dbReference type="InterPro" id="IPR023652">
    <property type="entry name" value="SiroHydchlorin_Cochelatase"/>
</dbReference>
<protein>
    <recommendedName>
        <fullName evidence="5">Sirohydrochlorin cobaltochelatase</fullName>
        <ecNumber evidence="5">4.99.1.3</ecNumber>
    </recommendedName>
    <alternativeName>
        <fullName evidence="5">CbiXS</fullName>
    </alternativeName>
</protein>
<comment type="catalytic activity">
    <reaction evidence="5">
        <text>Co-sirohydrochlorin + 2 H(+) = sirohydrochlorin + Co(2+)</text>
        <dbReference type="Rhea" id="RHEA:15893"/>
        <dbReference type="ChEBI" id="CHEBI:15378"/>
        <dbReference type="ChEBI" id="CHEBI:48828"/>
        <dbReference type="ChEBI" id="CHEBI:58351"/>
        <dbReference type="ChEBI" id="CHEBI:60049"/>
        <dbReference type="EC" id="4.99.1.3"/>
    </reaction>
</comment>
<feature type="binding site" evidence="5">
    <location>
        <position position="9"/>
    </location>
    <ligand>
        <name>Co(2+)</name>
        <dbReference type="ChEBI" id="CHEBI:48828"/>
    </ligand>
</feature>
<feature type="binding site" evidence="5">
    <location>
        <position position="73"/>
    </location>
    <ligand>
        <name>Co(2+)</name>
        <dbReference type="ChEBI" id="CHEBI:48828"/>
    </ligand>
</feature>
<accession>A0AAQ4CP70</accession>
<evidence type="ECO:0000256" key="5">
    <source>
        <dbReference type="HAMAP-Rule" id="MF_00785"/>
    </source>
</evidence>
<dbReference type="EMBL" id="AP025226">
    <property type="protein sequence ID" value="BDB97601.1"/>
    <property type="molecule type" value="Genomic_DNA"/>
</dbReference>
<keyword evidence="3 5" id="KW-0456">Lyase</keyword>
<keyword evidence="1 5" id="KW-0169">Cobalamin biosynthesis</keyword>
<comment type="pathway">
    <text evidence="5">Cofactor biosynthesis; adenosylcobalamin biosynthesis; cob(II)yrinate a,c-diamide from sirohydrochlorin (anaerobic route): step 1/10.</text>
</comment>
<comment type="subunit">
    <text evidence="5">Homotetramer; dimer of dimers.</text>
</comment>
<reference evidence="6 7" key="1">
    <citation type="journal article" date="2022" name="Microbiol. Resour. Announc.">
        <title>Complete Genome Sequence of the Hyperthermophilic and Acidophilic Archaeon Saccharolobus caldissimus Strain HS-3T.</title>
        <authorList>
            <person name="Sakai H.D."/>
            <person name="Kurosawa N."/>
        </authorList>
    </citation>
    <scope>NUCLEOTIDE SEQUENCE [LARGE SCALE GENOMIC DNA]</scope>
    <source>
        <strain evidence="6 7">JCM32116</strain>
    </source>
</reference>
<organism evidence="6 7">
    <name type="scientific">Saccharolobus caldissimus</name>
    <dbReference type="NCBI Taxonomy" id="1702097"/>
    <lineage>
        <taxon>Archaea</taxon>
        <taxon>Thermoproteota</taxon>
        <taxon>Thermoprotei</taxon>
        <taxon>Sulfolobales</taxon>
        <taxon>Sulfolobaceae</taxon>
        <taxon>Saccharolobus</taxon>
    </lineage>
</organism>
<proteinExistence type="inferred from homology"/>
<dbReference type="GO" id="GO:0019251">
    <property type="term" value="P:anaerobic cobalamin biosynthetic process"/>
    <property type="evidence" value="ECO:0007669"/>
    <property type="project" value="UniProtKB-UniRule"/>
</dbReference>
<keyword evidence="2 5" id="KW-0479">Metal-binding</keyword>
<dbReference type="EC" id="4.99.1.3" evidence="5"/>
<evidence type="ECO:0000256" key="4">
    <source>
        <dbReference type="ARBA" id="ARBA00023285"/>
    </source>
</evidence>
<comment type="similarity">
    <text evidence="5">Belongs to the CbiX family. CbiXS subfamily.</text>
</comment>
<dbReference type="GeneID" id="68865352"/>
<dbReference type="AlphaFoldDB" id="A0AAQ4CP70"/>
<comment type="caution">
    <text evidence="5">Lacks conserved residue(s) required for the propagation of feature annotation.</text>
</comment>
<dbReference type="KEGG" id="scas:SACC_06180"/>
<feature type="binding site" evidence="5">
    <location>
        <begin position="68"/>
        <end position="73"/>
    </location>
    <ligand>
        <name>substrate</name>
    </ligand>
</feature>
<dbReference type="Proteomes" id="UP001319921">
    <property type="component" value="Chromosome"/>
</dbReference>
<dbReference type="RefSeq" id="WP_229571588.1">
    <property type="nucleotide sequence ID" value="NZ_AP025226.1"/>
</dbReference>
<dbReference type="InterPro" id="IPR050963">
    <property type="entry name" value="Sirohydro_Cobaltochel/CbiX"/>
</dbReference>
<evidence type="ECO:0000313" key="6">
    <source>
        <dbReference type="EMBL" id="BDB97601.1"/>
    </source>
</evidence>
<keyword evidence="4 5" id="KW-0170">Cobalt</keyword>
<evidence type="ECO:0000256" key="1">
    <source>
        <dbReference type="ARBA" id="ARBA00022573"/>
    </source>
</evidence>